<evidence type="ECO:0000256" key="6">
    <source>
        <dbReference type="ARBA" id="ARBA00023014"/>
    </source>
</evidence>
<comment type="caution">
    <text evidence="8">The sequence shown here is derived from an EMBL/GenBank/DDBJ whole genome shotgun (WGS) entry which is preliminary data.</text>
</comment>
<dbReference type="NCBIfam" id="TIGR02491">
    <property type="entry name" value="NrdG"/>
    <property type="match status" value="1"/>
</dbReference>
<dbReference type="EC" id="1.97.1.-" evidence="7"/>
<protein>
    <recommendedName>
        <fullName evidence="7">Anaerobic ribonucleoside-triphosphate reductase-activating protein</fullName>
        <ecNumber evidence="7">1.97.1.-</ecNumber>
    </recommendedName>
</protein>
<keyword evidence="5" id="KW-0408">Iron</keyword>
<keyword evidence="4" id="KW-0479">Metal-binding</keyword>
<dbReference type="RefSeq" id="WP_289607106.1">
    <property type="nucleotide sequence ID" value="NZ_JAUDCG010000009.1"/>
</dbReference>
<dbReference type="PIRSF" id="PIRSF000368">
    <property type="entry name" value="NrdG"/>
    <property type="match status" value="1"/>
</dbReference>
<dbReference type="InterPro" id="IPR012837">
    <property type="entry name" value="NrdG"/>
</dbReference>
<evidence type="ECO:0000256" key="2">
    <source>
        <dbReference type="ARBA" id="ARBA00022485"/>
    </source>
</evidence>
<dbReference type="CDD" id="cd01335">
    <property type="entry name" value="Radical_SAM"/>
    <property type="match status" value="1"/>
</dbReference>
<keyword evidence="3" id="KW-0949">S-adenosyl-L-methionine</keyword>
<evidence type="ECO:0000256" key="5">
    <source>
        <dbReference type="ARBA" id="ARBA00023004"/>
    </source>
</evidence>
<evidence type="ECO:0000256" key="1">
    <source>
        <dbReference type="ARBA" id="ARBA00001966"/>
    </source>
</evidence>
<dbReference type="SUPFAM" id="SSF102114">
    <property type="entry name" value="Radical SAM enzymes"/>
    <property type="match status" value="1"/>
</dbReference>
<comment type="function">
    <text evidence="7">Activation of anaerobic ribonucleoside-triphosphate reductase under anaerobic conditions by generation of an organic free radical, using S-adenosylmethionine and reduced flavodoxin as cosubstrates to produce 5'-deoxy-adenosine.</text>
</comment>
<dbReference type="PANTHER" id="PTHR30352:SF2">
    <property type="entry name" value="ANAEROBIC RIBONUCLEOSIDE-TRIPHOSPHATE REDUCTASE-ACTIVATING PROTEIN"/>
    <property type="match status" value="1"/>
</dbReference>
<dbReference type="Pfam" id="PF13353">
    <property type="entry name" value="Fer4_12"/>
    <property type="match status" value="1"/>
</dbReference>
<dbReference type="Proteomes" id="UP001529340">
    <property type="component" value="Unassembled WGS sequence"/>
</dbReference>
<comment type="cofactor">
    <cofactor evidence="1">
        <name>[4Fe-4S] cluster</name>
        <dbReference type="ChEBI" id="CHEBI:49883"/>
    </cofactor>
</comment>
<dbReference type="InterPro" id="IPR058240">
    <property type="entry name" value="rSAM_sf"/>
</dbReference>
<dbReference type="SFLD" id="SFLDS00029">
    <property type="entry name" value="Radical_SAM"/>
    <property type="match status" value="1"/>
</dbReference>
<gene>
    <name evidence="8" type="primary">nrdG</name>
    <name evidence="8" type="ORF">QUV96_03125</name>
</gene>
<evidence type="ECO:0000256" key="4">
    <source>
        <dbReference type="ARBA" id="ARBA00022723"/>
    </source>
</evidence>
<keyword evidence="7" id="KW-0560">Oxidoreductase</keyword>
<reference evidence="8" key="1">
    <citation type="submission" date="2023-06" db="EMBL/GenBank/DDBJ databases">
        <title>Identification and characterization of horizontal gene transfer across gut microbiota members of farm animals based on homology search.</title>
        <authorList>
            <person name="Schwarzerova J."/>
            <person name="Nykrynova M."/>
            <person name="Jureckova K."/>
            <person name="Cejkova D."/>
            <person name="Rychlik I."/>
        </authorList>
    </citation>
    <scope>NUCLEOTIDE SEQUENCE</scope>
    <source>
        <strain evidence="8">ET39</strain>
    </source>
</reference>
<dbReference type="PANTHER" id="PTHR30352">
    <property type="entry name" value="PYRUVATE FORMATE-LYASE-ACTIVATING ENZYME"/>
    <property type="match status" value="1"/>
</dbReference>
<dbReference type="InterPro" id="IPR007197">
    <property type="entry name" value="rSAM"/>
</dbReference>
<dbReference type="SFLD" id="SFLDF00299">
    <property type="entry name" value="anaerobic_ribonucleoside-triph"/>
    <property type="match status" value="1"/>
</dbReference>
<evidence type="ECO:0000256" key="3">
    <source>
        <dbReference type="ARBA" id="ARBA00022691"/>
    </source>
</evidence>
<dbReference type="EMBL" id="JAUDCG010000009">
    <property type="protein sequence ID" value="MDM8156629.1"/>
    <property type="molecule type" value="Genomic_DNA"/>
</dbReference>
<evidence type="ECO:0000313" key="8">
    <source>
        <dbReference type="EMBL" id="MDM8156629.1"/>
    </source>
</evidence>
<reference evidence="8" key="2">
    <citation type="submission" date="2023-06" db="EMBL/GenBank/DDBJ databases">
        <authorList>
            <person name="Zeman M."/>
            <person name="Kubasova T."/>
            <person name="Jahodarova E."/>
            <person name="Nykrynova M."/>
            <person name="Rychlik I."/>
        </authorList>
    </citation>
    <scope>NUCLEOTIDE SEQUENCE</scope>
    <source>
        <strain evidence="8">ET39</strain>
    </source>
</reference>
<dbReference type="InterPro" id="IPR034457">
    <property type="entry name" value="Organic_radical-activating"/>
</dbReference>
<keyword evidence="6" id="KW-0411">Iron-sulfur</keyword>
<keyword evidence="9" id="KW-1185">Reference proteome</keyword>
<accession>A0ABT7UAG6</accession>
<keyword evidence="2" id="KW-0004">4Fe-4S</keyword>
<sequence length="174" mass="19625">MPEQIRLASDLQCDSIVDGPGVRMVLWTQGCPHHCEGCHNPQTHAFDQGKLYDVNNLIRQIRKEPLQTGLTLSGGEPFGQSEALLPIARAAKERGLSLWAYSGYTYEQLLADETKRKLLELLDVLVDGRFVQDQKDYRLKFKGSRNQRIIDVPASLSQGTVVLSPYDDDNQRLE</sequence>
<organism evidence="8 9">
    <name type="scientific">Amedibacillus dolichus</name>
    <dbReference type="NCBI Taxonomy" id="31971"/>
    <lineage>
        <taxon>Bacteria</taxon>
        <taxon>Bacillati</taxon>
        <taxon>Bacillota</taxon>
        <taxon>Erysipelotrichia</taxon>
        <taxon>Erysipelotrichales</taxon>
        <taxon>Erysipelotrichaceae</taxon>
        <taxon>Amedibacillus</taxon>
    </lineage>
</organism>
<dbReference type="SFLD" id="SFLDG01066">
    <property type="entry name" value="organic_radical-activating_enz"/>
    <property type="match status" value="1"/>
</dbReference>
<evidence type="ECO:0000256" key="7">
    <source>
        <dbReference type="PIRNR" id="PIRNR000368"/>
    </source>
</evidence>
<name>A0ABT7UAG6_9FIRM</name>
<dbReference type="SFLD" id="SFLDG01063">
    <property type="entry name" value="activating_enzymes__group_1"/>
    <property type="match status" value="1"/>
</dbReference>
<proteinExistence type="inferred from homology"/>
<evidence type="ECO:0000313" key="9">
    <source>
        <dbReference type="Proteomes" id="UP001529340"/>
    </source>
</evidence>
<dbReference type="InterPro" id="IPR013785">
    <property type="entry name" value="Aldolase_TIM"/>
</dbReference>
<dbReference type="Gene3D" id="3.20.20.70">
    <property type="entry name" value="Aldolase class I"/>
    <property type="match status" value="1"/>
</dbReference>
<comment type="similarity">
    <text evidence="7">Belongs to the organic radical-activating enzymes family.</text>
</comment>